<dbReference type="RefSeq" id="WP_093168262.1">
    <property type="nucleotide sequence ID" value="NZ_FNCN01000003.1"/>
</dbReference>
<evidence type="ECO:0000313" key="4">
    <source>
        <dbReference type="Proteomes" id="UP000198923"/>
    </source>
</evidence>
<evidence type="ECO:0000313" key="3">
    <source>
        <dbReference type="EMBL" id="SDG29484.1"/>
    </source>
</evidence>
<dbReference type="Pfam" id="PF00149">
    <property type="entry name" value="Metallophos"/>
    <property type="match status" value="1"/>
</dbReference>
<dbReference type="CDD" id="cd00840">
    <property type="entry name" value="MPP_Mre11_N"/>
    <property type="match status" value="1"/>
</dbReference>
<keyword evidence="3" id="KW-0540">Nuclease</keyword>
<dbReference type="PIRSF" id="PIRSF033091">
    <property type="entry name" value="Pesterase_YhaO"/>
    <property type="match status" value="1"/>
</dbReference>
<sequence>MKLLHAADLHIDSPLRGLSTYEGAPADDLRTASRRALENLVSLAESEPVDAVLLAGDIYDGDWRDYQTGLFFVRCMSELREAGIPVYMVSGNHDAQNRMTRSLRLPSTVFMLEADGPETRRDEGLGLAVHGQSFKQRDVSDNLAITYPEPCAGLFNVGLLHTALGGREGHELYAPCSVEHLAAKGYDYWALGHVHKREVVSQDPWIVFPGNAQGRHARETGPKGCTIVEVDDLRVSSVQHHDLDVARWEHLKVDVSEAADPDAVVDLVAAQLRAMESGRLHAVRVSLVGRSEAHLRLWREQYQLVNDVRMLANELSGVWVEKVRIETRLPDSPDEGAAGLLADLARTAAELRADEDVFRQLVTRTPLLSGSLSAEVWGEGRIDPADSDWLGRIGDEAVALLESLVSEAGESR</sequence>
<keyword evidence="3" id="KW-0269">Exonuclease</keyword>
<dbReference type="GO" id="GO:0004527">
    <property type="term" value="F:exonuclease activity"/>
    <property type="evidence" value="ECO:0007669"/>
    <property type="project" value="UniProtKB-KW"/>
</dbReference>
<dbReference type="InterPro" id="IPR014576">
    <property type="entry name" value="Pesterase_YhaO"/>
</dbReference>
<proteinExistence type="predicted"/>
<dbReference type="EMBL" id="FNCN01000003">
    <property type="protein sequence ID" value="SDG29484.1"/>
    <property type="molecule type" value="Genomic_DNA"/>
</dbReference>
<dbReference type="AlphaFoldDB" id="A0A1G7T371"/>
<evidence type="ECO:0000259" key="2">
    <source>
        <dbReference type="Pfam" id="PF00149"/>
    </source>
</evidence>
<feature type="domain" description="Calcineurin-like phosphoesterase" evidence="2">
    <location>
        <begin position="1"/>
        <end position="196"/>
    </location>
</feature>
<evidence type="ECO:0000256" key="1">
    <source>
        <dbReference type="ARBA" id="ARBA00022801"/>
    </source>
</evidence>
<dbReference type="InterPro" id="IPR029052">
    <property type="entry name" value="Metallo-depent_PP-like"/>
</dbReference>
<keyword evidence="4" id="KW-1185">Reference proteome</keyword>
<protein>
    <submittedName>
        <fullName evidence="3">DNA repair exonuclease SbcCD nuclease subunit</fullName>
    </submittedName>
</protein>
<keyword evidence="1" id="KW-0378">Hydrolase</keyword>
<name>A0A1G7T371_9ACTN</name>
<dbReference type="InterPro" id="IPR050535">
    <property type="entry name" value="DNA_Repair-Maintenance_Comp"/>
</dbReference>
<dbReference type="InterPro" id="IPR004843">
    <property type="entry name" value="Calcineurin-like_PHP"/>
</dbReference>
<dbReference type="OrthoDB" id="9773856at2"/>
<dbReference type="PANTHER" id="PTHR30337">
    <property type="entry name" value="COMPONENT OF ATP-DEPENDENT DSDNA EXONUCLEASE"/>
    <property type="match status" value="1"/>
</dbReference>
<dbReference type="Proteomes" id="UP000198923">
    <property type="component" value="Unassembled WGS sequence"/>
</dbReference>
<accession>A0A1G7T371</accession>
<reference evidence="3 4" key="1">
    <citation type="submission" date="2016-10" db="EMBL/GenBank/DDBJ databases">
        <authorList>
            <person name="de Groot N.N."/>
        </authorList>
    </citation>
    <scope>NUCLEOTIDE SEQUENCE [LARGE SCALE GENOMIC DNA]</scope>
    <source>
        <strain evidence="3 4">CPCC 201354</strain>
    </source>
</reference>
<gene>
    <name evidence="3" type="ORF">SAMN05421505_10374</name>
</gene>
<dbReference type="InterPro" id="IPR041796">
    <property type="entry name" value="Mre11_N"/>
</dbReference>
<dbReference type="Gene3D" id="3.60.21.10">
    <property type="match status" value="1"/>
</dbReference>
<dbReference type="SUPFAM" id="SSF56300">
    <property type="entry name" value="Metallo-dependent phosphatases"/>
    <property type="match status" value="1"/>
</dbReference>
<dbReference type="PANTHER" id="PTHR30337:SF7">
    <property type="entry name" value="PHOSPHOESTERASE"/>
    <property type="match status" value="1"/>
</dbReference>
<dbReference type="STRING" id="504805.SAMN05421505_10374"/>
<organism evidence="3 4">
    <name type="scientific">Sinosporangium album</name>
    <dbReference type="NCBI Taxonomy" id="504805"/>
    <lineage>
        <taxon>Bacteria</taxon>
        <taxon>Bacillati</taxon>
        <taxon>Actinomycetota</taxon>
        <taxon>Actinomycetes</taxon>
        <taxon>Streptosporangiales</taxon>
        <taxon>Streptosporangiaceae</taxon>
        <taxon>Sinosporangium</taxon>
    </lineage>
</organism>